<dbReference type="EMBL" id="BPLR01011717">
    <property type="protein sequence ID" value="GIY48465.1"/>
    <property type="molecule type" value="Genomic_DNA"/>
</dbReference>
<evidence type="ECO:0000313" key="3">
    <source>
        <dbReference type="Proteomes" id="UP001054945"/>
    </source>
</evidence>
<feature type="chain" id="PRO_5043596059" description="Secreted protein" evidence="1">
    <location>
        <begin position="16"/>
        <end position="94"/>
    </location>
</feature>
<evidence type="ECO:0000313" key="2">
    <source>
        <dbReference type="EMBL" id="GIY48465.1"/>
    </source>
</evidence>
<protein>
    <recommendedName>
        <fullName evidence="4">Secreted protein</fullName>
    </recommendedName>
</protein>
<proteinExistence type="predicted"/>
<dbReference type="AlphaFoldDB" id="A0AAV4TPP8"/>
<gene>
    <name evidence="2" type="ORF">CEXT_342531</name>
</gene>
<dbReference type="Proteomes" id="UP001054945">
    <property type="component" value="Unassembled WGS sequence"/>
</dbReference>
<keyword evidence="1" id="KW-0732">Signal</keyword>
<accession>A0AAV4TPP8</accession>
<reference evidence="2 3" key="1">
    <citation type="submission" date="2021-06" db="EMBL/GenBank/DDBJ databases">
        <title>Caerostris extrusa draft genome.</title>
        <authorList>
            <person name="Kono N."/>
            <person name="Arakawa K."/>
        </authorList>
    </citation>
    <scope>NUCLEOTIDE SEQUENCE [LARGE SCALE GENOMIC DNA]</scope>
</reference>
<evidence type="ECO:0008006" key="4">
    <source>
        <dbReference type="Google" id="ProtNLM"/>
    </source>
</evidence>
<name>A0AAV4TPP8_CAEEX</name>
<sequence length="94" mass="10426">MHCIIFVCYSKLTLVAVPKAFMCTSEMGSSNSKVGMSFGGKEKTETFDGGETSLTTSSKCLFLIAMEERCCRVTGVLFYNLLSSDLHIYRFRGL</sequence>
<organism evidence="2 3">
    <name type="scientific">Caerostris extrusa</name>
    <name type="common">Bark spider</name>
    <name type="synonym">Caerostris bankana</name>
    <dbReference type="NCBI Taxonomy" id="172846"/>
    <lineage>
        <taxon>Eukaryota</taxon>
        <taxon>Metazoa</taxon>
        <taxon>Ecdysozoa</taxon>
        <taxon>Arthropoda</taxon>
        <taxon>Chelicerata</taxon>
        <taxon>Arachnida</taxon>
        <taxon>Araneae</taxon>
        <taxon>Araneomorphae</taxon>
        <taxon>Entelegynae</taxon>
        <taxon>Araneoidea</taxon>
        <taxon>Araneidae</taxon>
        <taxon>Caerostris</taxon>
    </lineage>
</organism>
<feature type="signal peptide" evidence="1">
    <location>
        <begin position="1"/>
        <end position="15"/>
    </location>
</feature>
<keyword evidence="3" id="KW-1185">Reference proteome</keyword>
<comment type="caution">
    <text evidence="2">The sequence shown here is derived from an EMBL/GenBank/DDBJ whole genome shotgun (WGS) entry which is preliminary data.</text>
</comment>
<evidence type="ECO:0000256" key="1">
    <source>
        <dbReference type="SAM" id="SignalP"/>
    </source>
</evidence>